<keyword evidence="4" id="KW-1185">Reference proteome</keyword>
<sequence length="87" mass="9621">MAPAEYLVGAESMPQSDDSFRHESSSLAAREGIRVRDSRCAVKPPIAARPISAGREIRRKPAVTLFFCRFSKTTAQARCFSISRLCC</sequence>
<evidence type="ECO:0000313" key="3">
    <source>
        <dbReference type="EMBL" id="MCX2801298.1"/>
    </source>
</evidence>
<reference evidence="4" key="2">
    <citation type="submission" date="2016-03" db="EMBL/GenBank/DDBJ databases">
        <authorList>
            <person name="Lee Y.-S."/>
            <person name="Choi Y.-L."/>
        </authorList>
    </citation>
    <scope>NUCLEOTIDE SEQUENCE [LARGE SCALE GENOMIC DNA]</scope>
    <source>
        <strain evidence="4">DAU221</strain>
    </source>
</reference>
<gene>
    <name evidence="2" type="ORF">A3224_03190</name>
    <name evidence="3" type="ORF">OQJ68_05780</name>
</gene>
<reference evidence="2" key="1">
    <citation type="submission" date="2016-03" db="EMBL/GenBank/DDBJ databases">
        <authorList>
            <person name="Ploux O."/>
        </authorList>
    </citation>
    <scope>NUCLEOTIDE SEQUENCE [LARGE SCALE GENOMIC DNA]</scope>
    <source>
        <strain evidence="2">DAU221</strain>
    </source>
</reference>
<proteinExistence type="predicted"/>
<dbReference type="Proteomes" id="UP001209730">
    <property type="component" value="Unassembled WGS sequence"/>
</dbReference>
<dbReference type="EMBL" id="JAPHQB010000007">
    <property type="protein sequence ID" value="MCX2801298.1"/>
    <property type="molecule type" value="Genomic_DNA"/>
</dbReference>
<name>A0A143HJ27_MICTH</name>
<protein>
    <submittedName>
        <fullName evidence="2">Uncharacterized protein</fullName>
    </submittedName>
</protein>
<dbReference type="GeneID" id="76607055"/>
<dbReference type="Proteomes" id="UP000076077">
    <property type="component" value="Chromosome"/>
</dbReference>
<evidence type="ECO:0000256" key="1">
    <source>
        <dbReference type="SAM" id="MobiDB-lite"/>
    </source>
</evidence>
<evidence type="ECO:0000313" key="2">
    <source>
        <dbReference type="EMBL" id="AMX01718.1"/>
    </source>
</evidence>
<feature type="region of interest" description="Disordered" evidence="1">
    <location>
        <begin position="1"/>
        <end position="23"/>
    </location>
</feature>
<dbReference type="RefSeq" id="WP_067151394.1">
    <property type="nucleotide sequence ID" value="NZ_CP014864.1"/>
</dbReference>
<organism evidence="2 4">
    <name type="scientific">Microbulbifer thermotolerans</name>
    <dbReference type="NCBI Taxonomy" id="252514"/>
    <lineage>
        <taxon>Bacteria</taxon>
        <taxon>Pseudomonadati</taxon>
        <taxon>Pseudomonadota</taxon>
        <taxon>Gammaproteobacteria</taxon>
        <taxon>Cellvibrionales</taxon>
        <taxon>Microbulbiferaceae</taxon>
        <taxon>Microbulbifer</taxon>
    </lineage>
</organism>
<dbReference type="KEGG" id="mthd:A3224_03190"/>
<dbReference type="AlphaFoldDB" id="A0A143HJ27"/>
<dbReference type="EMBL" id="CP014864">
    <property type="protein sequence ID" value="AMX01718.1"/>
    <property type="molecule type" value="Genomic_DNA"/>
</dbReference>
<evidence type="ECO:0000313" key="4">
    <source>
        <dbReference type="Proteomes" id="UP000076077"/>
    </source>
</evidence>
<reference evidence="3" key="3">
    <citation type="submission" date="2022-11" db="EMBL/GenBank/DDBJ databases">
        <title>Chitin-degrading and fungicidal potential of chitinolytic bacterial strains from marine environment of the Pacific Ocean regions.</title>
        <authorList>
            <person name="Pentekhina I."/>
            <person name="Nedashkovskaya O."/>
            <person name="Seitkalieva A."/>
            <person name="Podvolotskaya A."/>
            <person name="Tekutyeva L."/>
            <person name="Balabanova L."/>
        </authorList>
    </citation>
    <scope>NUCLEOTIDE SEQUENCE</scope>
    <source>
        <strain evidence="3">KMM 6838</strain>
    </source>
</reference>
<accession>A0A143HJ27</accession>